<keyword evidence="4" id="KW-0804">Transcription</keyword>
<dbReference type="InterPro" id="IPR037402">
    <property type="entry name" value="YidZ_PBP2"/>
</dbReference>
<feature type="domain" description="HTH lysR-type" evidence="5">
    <location>
        <begin position="11"/>
        <end position="67"/>
    </location>
</feature>
<dbReference type="RefSeq" id="WP_224039200.1">
    <property type="nucleotide sequence ID" value="NZ_CAJZAH010000001.1"/>
</dbReference>
<dbReference type="InterPro" id="IPR036388">
    <property type="entry name" value="WH-like_DNA-bd_sf"/>
</dbReference>
<dbReference type="SUPFAM" id="SSF46785">
    <property type="entry name" value="Winged helix' DNA-binding domain"/>
    <property type="match status" value="1"/>
</dbReference>
<evidence type="ECO:0000256" key="1">
    <source>
        <dbReference type="ARBA" id="ARBA00009437"/>
    </source>
</evidence>
<dbReference type="InterPro" id="IPR000847">
    <property type="entry name" value="LysR_HTH_N"/>
</dbReference>
<dbReference type="EMBL" id="CAJZAH010000001">
    <property type="protein sequence ID" value="CAG9166113.1"/>
    <property type="molecule type" value="Genomic_DNA"/>
</dbReference>
<protein>
    <submittedName>
        <fullName evidence="6">PCP degradation transcriptional activation protein</fullName>
    </submittedName>
</protein>
<keyword evidence="2" id="KW-0805">Transcription regulation</keyword>
<keyword evidence="3" id="KW-0238">DNA-binding</keyword>
<gene>
    <name evidence="6" type="primary">pcpR_1</name>
    <name evidence="6" type="ORF">LMG21510_00290</name>
</gene>
<dbReference type="PANTHER" id="PTHR30118">
    <property type="entry name" value="HTH-TYPE TRANSCRIPTIONAL REGULATOR LEUO-RELATED"/>
    <property type="match status" value="1"/>
</dbReference>
<evidence type="ECO:0000256" key="2">
    <source>
        <dbReference type="ARBA" id="ARBA00023015"/>
    </source>
</evidence>
<dbReference type="InterPro" id="IPR050389">
    <property type="entry name" value="LysR-type_TF"/>
</dbReference>
<sequence>MLKQMDLSRADLNLLVLFETVMEERHVGRAAERLSVSPSAVSHGLRRLRALLGDPLFLRTPRGVVPTARAVELAAPIGDVLARIRGVIQCATPFDPARTSRRFTIGAPDAAAAIVLPPLLATLRDTAPAIDVGIRQLLPRHGEPSPALAWRDALVELEAQAMDVAIIPHGEIPARFLRHTLYEEDFVIALRQGHPWLAAPTLENYCRLPHLVVSHAGDPHGFVDNVLAQRGLARRVALTVPNFLFALAVLADSDLACAVPRRFAALHARRFGIACAEAPIALGRFGMNLVVPRAAMMDVGVAWLVAALRRAA</sequence>
<dbReference type="Pfam" id="PF00126">
    <property type="entry name" value="HTH_1"/>
    <property type="match status" value="1"/>
</dbReference>
<evidence type="ECO:0000313" key="7">
    <source>
        <dbReference type="Proteomes" id="UP000721236"/>
    </source>
</evidence>
<proteinExistence type="inferred from homology"/>
<name>A0ABM8WFI2_9BURK</name>
<dbReference type="InterPro" id="IPR036390">
    <property type="entry name" value="WH_DNA-bd_sf"/>
</dbReference>
<keyword evidence="7" id="KW-1185">Reference proteome</keyword>
<comment type="similarity">
    <text evidence="1">Belongs to the LysR transcriptional regulatory family.</text>
</comment>
<dbReference type="CDD" id="cd08417">
    <property type="entry name" value="PBP2_Nitroaromatics_like"/>
    <property type="match status" value="1"/>
</dbReference>
<dbReference type="Proteomes" id="UP000721236">
    <property type="component" value="Unassembled WGS sequence"/>
</dbReference>
<comment type="caution">
    <text evidence="6">The sequence shown here is derived from an EMBL/GenBank/DDBJ whole genome shotgun (WGS) entry which is preliminary data.</text>
</comment>
<dbReference type="PROSITE" id="PS50931">
    <property type="entry name" value="HTH_LYSR"/>
    <property type="match status" value="1"/>
</dbReference>
<dbReference type="Pfam" id="PF03466">
    <property type="entry name" value="LysR_substrate"/>
    <property type="match status" value="1"/>
</dbReference>
<reference evidence="6 7" key="1">
    <citation type="submission" date="2021-08" db="EMBL/GenBank/DDBJ databases">
        <authorList>
            <person name="Peeters C."/>
        </authorList>
    </citation>
    <scope>NUCLEOTIDE SEQUENCE [LARGE SCALE GENOMIC DNA]</scope>
    <source>
        <strain evidence="6 7">LMG 21510</strain>
    </source>
</reference>
<evidence type="ECO:0000259" key="5">
    <source>
        <dbReference type="PROSITE" id="PS50931"/>
    </source>
</evidence>
<dbReference type="PANTHER" id="PTHR30118:SF15">
    <property type="entry name" value="TRANSCRIPTIONAL REGULATORY PROTEIN"/>
    <property type="match status" value="1"/>
</dbReference>
<organism evidence="6 7">
    <name type="scientific">Cupriavidus respiraculi</name>
    <dbReference type="NCBI Taxonomy" id="195930"/>
    <lineage>
        <taxon>Bacteria</taxon>
        <taxon>Pseudomonadati</taxon>
        <taxon>Pseudomonadota</taxon>
        <taxon>Betaproteobacteria</taxon>
        <taxon>Burkholderiales</taxon>
        <taxon>Burkholderiaceae</taxon>
        <taxon>Cupriavidus</taxon>
    </lineage>
</organism>
<dbReference type="InterPro" id="IPR005119">
    <property type="entry name" value="LysR_subst-bd"/>
</dbReference>
<dbReference type="Gene3D" id="1.10.10.10">
    <property type="entry name" value="Winged helix-like DNA-binding domain superfamily/Winged helix DNA-binding domain"/>
    <property type="match status" value="1"/>
</dbReference>
<evidence type="ECO:0000256" key="3">
    <source>
        <dbReference type="ARBA" id="ARBA00023125"/>
    </source>
</evidence>
<dbReference type="SUPFAM" id="SSF53850">
    <property type="entry name" value="Periplasmic binding protein-like II"/>
    <property type="match status" value="1"/>
</dbReference>
<evidence type="ECO:0000256" key="4">
    <source>
        <dbReference type="ARBA" id="ARBA00023163"/>
    </source>
</evidence>
<dbReference type="Gene3D" id="3.40.190.10">
    <property type="entry name" value="Periplasmic binding protein-like II"/>
    <property type="match status" value="2"/>
</dbReference>
<evidence type="ECO:0000313" key="6">
    <source>
        <dbReference type="EMBL" id="CAG9166113.1"/>
    </source>
</evidence>
<accession>A0ABM8WFI2</accession>